<proteinExistence type="predicted"/>
<keyword evidence="2" id="KW-1185">Reference proteome</keyword>
<reference evidence="1" key="2">
    <citation type="journal article" date="2020" name="Nat. Commun.">
        <title>Large-scale genome sequencing of mycorrhizal fungi provides insights into the early evolution of symbiotic traits.</title>
        <authorList>
            <person name="Miyauchi S."/>
            <person name="Kiss E."/>
            <person name="Kuo A."/>
            <person name="Drula E."/>
            <person name="Kohler A."/>
            <person name="Sanchez-Garcia M."/>
            <person name="Morin E."/>
            <person name="Andreopoulos B."/>
            <person name="Barry K.W."/>
            <person name="Bonito G."/>
            <person name="Buee M."/>
            <person name="Carver A."/>
            <person name="Chen C."/>
            <person name="Cichocki N."/>
            <person name="Clum A."/>
            <person name="Culley D."/>
            <person name="Crous P.W."/>
            <person name="Fauchery L."/>
            <person name="Girlanda M."/>
            <person name="Hayes R.D."/>
            <person name="Keri Z."/>
            <person name="LaButti K."/>
            <person name="Lipzen A."/>
            <person name="Lombard V."/>
            <person name="Magnuson J."/>
            <person name="Maillard F."/>
            <person name="Murat C."/>
            <person name="Nolan M."/>
            <person name="Ohm R.A."/>
            <person name="Pangilinan J."/>
            <person name="Pereira M.F."/>
            <person name="Perotto S."/>
            <person name="Peter M."/>
            <person name="Pfister S."/>
            <person name="Riley R."/>
            <person name="Sitrit Y."/>
            <person name="Stielow J.B."/>
            <person name="Szollosi G."/>
            <person name="Zifcakova L."/>
            <person name="Stursova M."/>
            <person name="Spatafora J.W."/>
            <person name="Tedersoo L."/>
            <person name="Vaario L.M."/>
            <person name="Yamada A."/>
            <person name="Yan M."/>
            <person name="Wang P."/>
            <person name="Xu J."/>
            <person name="Bruns T."/>
            <person name="Baldrian P."/>
            <person name="Vilgalys R."/>
            <person name="Dunand C."/>
            <person name="Henrissat B."/>
            <person name="Grigoriev I.V."/>
            <person name="Hibbett D."/>
            <person name="Nagy L.G."/>
            <person name="Martin F.M."/>
        </authorList>
    </citation>
    <scope>NUCLEOTIDE SEQUENCE</scope>
    <source>
        <strain evidence="1">P2</strain>
    </source>
</reference>
<gene>
    <name evidence="1" type="ORF">BDM02DRAFT_3102966</name>
</gene>
<dbReference type="Proteomes" id="UP000886501">
    <property type="component" value="Unassembled WGS sequence"/>
</dbReference>
<evidence type="ECO:0000313" key="2">
    <source>
        <dbReference type="Proteomes" id="UP000886501"/>
    </source>
</evidence>
<accession>A0ACB6Z3T4</accession>
<protein>
    <submittedName>
        <fullName evidence="1">Cytochrome P450</fullName>
    </submittedName>
</protein>
<organism evidence="1 2">
    <name type="scientific">Thelephora ganbajun</name>
    <name type="common">Ganba fungus</name>
    <dbReference type="NCBI Taxonomy" id="370292"/>
    <lineage>
        <taxon>Eukaryota</taxon>
        <taxon>Fungi</taxon>
        <taxon>Dikarya</taxon>
        <taxon>Basidiomycota</taxon>
        <taxon>Agaricomycotina</taxon>
        <taxon>Agaricomycetes</taxon>
        <taxon>Thelephorales</taxon>
        <taxon>Thelephoraceae</taxon>
        <taxon>Thelephora</taxon>
    </lineage>
</organism>
<comment type="caution">
    <text evidence="1">The sequence shown here is derived from an EMBL/GenBank/DDBJ whole genome shotgun (WGS) entry which is preliminary data.</text>
</comment>
<dbReference type="EMBL" id="MU118140">
    <property type="protein sequence ID" value="KAF9644420.1"/>
    <property type="molecule type" value="Genomic_DNA"/>
</dbReference>
<reference evidence="1" key="1">
    <citation type="submission" date="2019-10" db="EMBL/GenBank/DDBJ databases">
        <authorList>
            <consortium name="DOE Joint Genome Institute"/>
            <person name="Kuo A."/>
            <person name="Miyauchi S."/>
            <person name="Kiss E."/>
            <person name="Drula E."/>
            <person name="Kohler A."/>
            <person name="Sanchez-Garcia M."/>
            <person name="Andreopoulos B."/>
            <person name="Barry K.W."/>
            <person name="Bonito G."/>
            <person name="Buee M."/>
            <person name="Carver A."/>
            <person name="Chen C."/>
            <person name="Cichocki N."/>
            <person name="Clum A."/>
            <person name="Culley D."/>
            <person name="Crous P.W."/>
            <person name="Fauchery L."/>
            <person name="Girlanda M."/>
            <person name="Hayes R."/>
            <person name="Keri Z."/>
            <person name="Labutti K."/>
            <person name="Lipzen A."/>
            <person name="Lombard V."/>
            <person name="Magnuson J."/>
            <person name="Maillard F."/>
            <person name="Morin E."/>
            <person name="Murat C."/>
            <person name="Nolan M."/>
            <person name="Ohm R."/>
            <person name="Pangilinan J."/>
            <person name="Pereira M."/>
            <person name="Perotto S."/>
            <person name="Peter M."/>
            <person name="Riley R."/>
            <person name="Sitrit Y."/>
            <person name="Stielow B."/>
            <person name="Szollosi G."/>
            <person name="Zifcakova L."/>
            <person name="Stursova M."/>
            <person name="Spatafora J.W."/>
            <person name="Tedersoo L."/>
            <person name="Vaario L.-M."/>
            <person name="Yamada A."/>
            <person name="Yan M."/>
            <person name="Wang P."/>
            <person name="Xu J."/>
            <person name="Bruns T."/>
            <person name="Baldrian P."/>
            <person name="Vilgalys R."/>
            <person name="Henrissat B."/>
            <person name="Grigoriev I.V."/>
            <person name="Hibbett D."/>
            <person name="Nagy L.G."/>
            <person name="Martin F.M."/>
        </authorList>
    </citation>
    <scope>NUCLEOTIDE SEQUENCE</scope>
    <source>
        <strain evidence="1">P2</strain>
    </source>
</reference>
<evidence type="ECO:0000313" key="1">
    <source>
        <dbReference type="EMBL" id="KAF9644420.1"/>
    </source>
</evidence>
<sequence>MNQPLNHVQGQALAVLKVVATNSPSLLKVLKWLLVLVSLTGTAVLRRLLVIWFKAWRSPLRALPGPKSKSWFLGNFDLRFDPENALPHEQWISEYGTTFSYAGLLNKPRIMTVDVRALNYILKHGENYQKPEPLRYHLSKILGEGLLLVEGRKHKQQRRVMNPAFTPAHIRSLSPIFLQKSTELCDVLLRLCSSTQSTRVDALEWVSCATLDITGLAGFGYHFNSMTSSSDELNVAFQTIFRGALKPTIMAMLQSFISPLRVIKMQRDKKFADARTVMKRIGARLVQERKLALSEGTSEDDVEKDREYGKDLLSLLVKANMTDPEGSSMSDEDVQDQIATFIVAGHETSSAGIAWCLHCLSSNVEAQERLRGEIFHLGTNSPDVEQIKSLKYLDYVVREGLRLYPPIPSTSRVAMKDDIIPLSNGTGIRCVRKTWPDFNSLITYSMGSIRIAEGDGVFIPIFTLNTDKRVWGKDAQEFKPERWENVPTGAQALPGVWGNIMSFLGGSRACIGYHFATLEIKYIIFALIRNFEIAPALPAHMIQRKSGVVLRPCVKGEDDGRPQMPLLIQPVVLPPVLPPVCP</sequence>
<name>A0ACB6Z3T4_THEGA</name>